<keyword evidence="1" id="KW-0812">Transmembrane</keyword>
<feature type="transmembrane region" description="Helical" evidence="1">
    <location>
        <begin position="127"/>
        <end position="143"/>
    </location>
</feature>
<reference evidence="2 3" key="1">
    <citation type="submission" date="2019-07" db="EMBL/GenBank/DDBJ databases">
        <title>Description of 53C-WASEF.</title>
        <authorList>
            <person name="Pitt A."/>
            <person name="Hahn M.W."/>
        </authorList>
    </citation>
    <scope>NUCLEOTIDE SEQUENCE [LARGE SCALE GENOMIC DNA]</scope>
    <source>
        <strain evidence="2 3">53C-WASEF</strain>
    </source>
</reference>
<dbReference type="AlphaFoldDB" id="A0A556QJ56"/>
<feature type="transmembrane region" description="Helical" evidence="1">
    <location>
        <begin position="12"/>
        <end position="32"/>
    </location>
</feature>
<dbReference type="EMBL" id="VMBG01000002">
    <property type="protein sequence ID" value="TSJ76659.1"/>
    <property type="molecule type" value="Genomic_DNA"/>
</dbReference>
<keyword evidence="1" id="KW-1133">Transmembrane helix</keyword>
<comment type="caution">
    <text evidence="2">The sequence shown here is derived from an EMBL/GenBank/DDBJ whole genome shotgun (WGS) entry which is preliminary data.</text>
</comment>
<feature type="transmembrane region" description="Helical" evidence="1">
    <location>
        <begin position="223"/>
        <end position="242"/>
    </location>
</feature>
<proteinExistence type="predicted"/>
<feature type="transmembrane region" description="Helical" evidence="1">
    <location>
        <begin position="589"/>
        <end position="606"/>
    </location>
</feature>
<feature type="transmembrane region" description="Helical" evidence="1">
    <location>
        <begin position="103"/>
        <end position="121"/>
    </location>
</feature>
<keyword evidence="1" id="KW-0472">Membrane</keyword>
<evidence type="ECO:0000256" key="1">
    <source>
        <dbReference type="SAM" id="Phobius"/>
    </source>
</evidence>
<feature type="transmembrane region" description="Helical" evidence="1">
    <location>
        <begin position="179"/>
        <end position="211"/>
    </location>
</feature>
<name>A0A556QJ56_9BACT</name>
<protein>
    <submittedName>
        <fullName evidence="2">Uncharacterized protein</fullName>
    </submittedName>
</protein>
<accession>A0A556QJ56</accession>
<gene>
    <name evidence="2" type="ORF">FPL22_11060</name>
</gene>
<dbReference type="RefSeq" id="WP_144230416.1">
    <property type="nucleotide sequence ID" value="NZ_CBCRVV010000014.1"/>
</dbReference>
<feature type="transmembrane region" description="Helical" evidence="1">
    <location>
        <begin position="333"/>
        <end position="351"/>
    </location>
</feature>
<feature type="transmembrane region" description="Helical" evidence="1">
    <location>
        <begin position="358"/>
        <end position="380"/>
    </location>
</feature>
<feature type="transmembrane region" description="Helical" evidence="1">
    <location>
        <begin position="270"/>
        <end position="290"/>
    </location>
</feature>
<keyword evidence="3" id="KW-1185">Reference proteome</keyword>
<feature type="transmembrane region" description="Helical" evidence="1">
    <location>
        <begin position="299"/>
        <end position="321"/>
    </location>
</feature>
<evidence type="ECO:0000313" key="2">
    <source>
        <dbReference type="EMBL" id="TSJ76659.1"/>
    </source>
</evidence>
<organism evidence="2 3">
    <name type="scientific">Rariglobus hedericola</name>
    <dbReference type="NCBI Taxonomy" id="2597822"/>
    <lineage>
        <taxon>Bacteria</taxon>
        <taxon>Pseudomonadati</taxon>
        <taxon>Verrucomicrobiota</taxon>
        <taxon>Opitutia</taxon>
        <taxon>Opitutales</taxon>
        <taxon>Opitutaceae</taxon>
        <taxon>Rariglobus</taxon>
    </lineage>
</organism>
<dbReference type="Proteomes" id="UP000315648">
    <property type="component" value="Unassembled WGS sequence"/>
</dbReference>
<sequence length="621" mass="68379">MIDNSPITTRPRITWLYLVGLGLLVLAAKFALIDQFGNSTPFWDQWDGEAKGMLAPAQENRLSWSQMFAAHCEHRIFLTRVLLIGLVDLNGIWDPKVEMVTQAFIHVGGIMVLIALCGRFLTSYAARLLFGFFVAAIFALPFGWENTLWGFQSQFYLVVLWGLIGIGCCWRNPTLSRGWWVGVIVFCLGPISMAGGVFAPAVTCGLIAMRLFQNRSEWVRQGIGLLVLGAVTAAGLLMIHHVSAHSVLKAQNIGHFFSALLKVTSWPSKVPVVAFIAQAPLVALLVWALWKRISTKDPAWLLITLGMWCSGQAVAIAYGRAVGSLASRYADNFSLSLCVGFACLLYLFIANKDRFRKAAVFLAAAWVVTIGGCLIFSAVFRLPKQITKKAEESLIQERHVKAFVLNNDIAEFTDKPFMHVPYPNSERLADTINHPSIRAILPTNVRAPLSPLKTTNTVGNAFRPDGFGPTFTNRDSETSWGSFDASGGATGSVELQFPAEARTAWLKISVTGYSNNKDFALTLIDQKGTEHKITLTASAVSRWRSVFFHRPAGPFTLRMTDNSPNSWLAFTLPREVGALSLVAGFLQDQAGIIAFLGVALIGIALWKDPETEAFARHHRLF</sequence>
<evidence type="ECO:0000313" key="3">
    <source>
        <dbReference type="Proteomes" id="UP000315648"/>
    </source>
</evidence>
<dbReference type="OrthoDB" id="177982at2"/>